<dbReference type="eggNOG" id="ENOG502S0VZ">
    <property type="taxonomic scope" value="Eukaryota"/>
</dbReference>
<comment type="similarity">
    <text evidence="1 5">Belongs to the TUBGCP family.</text>
</comment>
<feature type="domain" description="Gamma tubulin complex component C-terminal" evidence="7">
    <location>
        <begin position="594"/>
        <end position="978"/>
    </location>
</feature>
<keyword evidence="3 5" id="KW-0493">Microtubule</keyword>
<dbReference type="GO" id="GO:0000930">
    <property type="term" value="C:gamma-tubulin complex"/>
    <property type="evidence" value="ECO:0007669"/>
    <property type="project" value="TreeGrafter"/>
</dbReference>
<evidence type="ECO:0000259" key="7">
    <source>
        <dbReference type="Pfam" id="PF04130"/>
    </source>
</evidence>
<organism evidence="8 9">
    <name type="scientific">Gloeophyllum trabeum (strain ATCC 11539 / FP-39264 / Madison 617)</name>
    <name type="common">Brown rot fungus</name>
    <dbReference type="NCBI Taxonomy" id="670483"/>
    <lineage>
        <taxon>Eukaryota</taxon>
        <taxon>Fungi</taxon>
        <taxon>Dikarya</taxon>
        <taxon>Basidiomycota</taxon>
        <taxon>Agaricomycotina</taxon>
        <taxon>Agaricomycetes</taxon>
        <taxon>Gloeophyllales</taxon>
        <taxon>Gloeophyllaceae</taxon>
        <taxon>Gloeophyllum</taxon>
    </lineage>
</organism>
<dbReference type="HOGENOM" id="CLU_011863_1_0_1"/>
<dbReference type="PANTHER" id="PTHR19302:SF70">
    <property type="entry name" value="GAMMA-TUBULIN COMPLEX COMPONENT 6"/>
    <property type="match status" value="1"/>
</dbReference>
<evidence type="ECO:0000256" key="5">
    <source>
        <dbReference type="RuleBase" id="RU363050"/>
    </source>
</evidence>
<dbReference type="OrthoDB" id="775571at2759"/>
<dbReference type="RefSeq" id="XP_007863942.1">
    <property type="nucleotide sequence ID" value="XM_007865751.1"/>
</dbReference>
<dbReference type="GO" id="GO:0051225">
    <property type="term" value="P:spindle assembly"/>
    <property type="evidence" value="ECO:0007669"/>
    <property type="project" value="TreeGrafter"/>
</dbReference>
<evidence type="ECO:0000256" key="2">
    <source>
        <dbReference type="ARBA" id="ARBA00022490"/>
    </source>
</evidence>
<feature type="region of interest" description="Disordered" evidence="6">
    <location>
        <begin position="385"/>
        <end position="410"/>
    </location>
</feature>
<keyword evidence="2 5" id="KW-0963">Cytoplasm</keyword>
<dbReference type="Proteomes" id="UP000030669">
    <property type="component" value="Unassembled WGS sequence"/>
</dbReference>
<dbReference type="GeneID" id="19305834"/>
<keyword evidence="4 5" id="KW-0206">Cytoskeleton</keyword>
<evidence type="ECO:0000313" key="9">
    <source>
        <dbReference type="Proteomes" id="UP000030669"/>
    </source>
</evidence>
<dbReference type="GO" id="GO:0000922">
    <property type="term" value="C:spindle pole"/>
    <property type="evidence" value="ECO:0007669"/>
    <property type="project" value="InterPro"/>
</dbReference>
<proteinExistence type="inferred from homology"/>
<dbReference type="PANTHER" id="PTHR19302">
    <property type="entry name" value="GAMMA TUBULIN COMPLEX PROTEIN"/>
    <property type="match status" value="1"/>
</dbReference>
<feature type="compositionally biased region" description="Acidic residues" evidence="6">
    <location>
        <begin position="387"/>
        <end position="405"/>
    </location>
</feature>
<dbReference type="GO" id="GO:0005874">
    <property type="term" value="C:microtubule"/>
    <property type="evidence" value="ECO:0007669"/>
    <property type="project" value="UniProtKB-KW"/>
</dbReference>
<sequence>MPWLPPLGDQEDTRDSPLSLPPLAAPFFVKPLPDKPQNPLMDRMEMYCSKHSGRRAERGITDSVAPNEPNVVQADPQHASESTLWDDALRLEHTRTPSLLSWDTLRFSHSPKSLGTPFLSEGTSEDFAIARHFVQPPLFKDLKSDVTYVTEGELLQSLRATVLGTSSRLYQWDGLSELFQPMFAHGKSSLLLVYGKDEKISARLVSAVFLYLSSCSHLALSIVRRFTAVGALLRRLDILVDSLKAQSHPEASTFYAFTHAISSLLQYARSELATLPSLDTSVNSERQLLIEISTKYAEVEEIMTAVAVLCRRDLQTSPRQYQPLPISTENLLSHVYLHIKSLTERAAGRRVRAAVAFILTTISQGYFKTISKSVGLGAVDITASSEEPLELPEEDEESSDESDEVQIERRGDSLPAASFPVFFSSELADTIPRARKSLELLKAAQNDHPLLHYYEPFSDLGWFWTEEEVISAWNRTQLSDSKPRTAEETSSQELALSAVSESKYKEEIKEFRIFDLPPGETLGQEASDARLPVSPDYSVQSFISAFPSELPSITPTLDHLSELVLTPLLERTRLLSGALLEILTSPSSYFNFHNHVYLLRSYLLLTSHSFRSRLEAACFSDSEDRYRDKQAARSLVVRPSRTSEAGKDENWAVGLAPELMERQSWPPGGTDLSFYLRTVIVDSLEANFDEADSEDEGGVVERAGRARIFQEADSRLGFAIRDLPTGTGREKWLNPLCAALDFLYMEYRPPHPLDVLITPEVISKYQRMFAFLLRLMRVENGVRSLYRMTRRKSDPLFPTLASSNKLLLHFRFVAHSFVMVISTYVFDTAIRGNFDVLLSRLSSTTTPGNESFSDVFTLADHHSSVMDDILSACLLRSGQKAAGDLLRGCLEYVLDLCNLAGMRRENRREEYEAAPMLEDLYNAFDSRMTTLVKVLRGVVEKEAAMSDIPLEYMDMLSGDRLAALRGTGSLRHLLHQLDKTHRSPHVH</sequence>
<evidence type="ECO:0000313" key="8">
    <source>
        <dbReference type="EMBL" id="EPQ57430.1"/>
    </source>
</evidence>
<dbReference type="EMBL" id="KB469299">
    <property type="protein sequence ID" value="EPQ57430.1"/>
    <property type="molecule type" value="Genomic_DNA"/>
</dbReference>
<dbReference type="GO" id="GO:0007020">
    <property type="term" value="P:microtubule nucleation"/>
    <property type="evidence" value="ECO:0007669"/>
    <property type="project" value="InterPro"/>
</dbReference>
<dbReference type="GO" id="GO:0043015">
    <property type="term" value="F:gamma-tubulin binding"/>
    <property type="evidence" value="ECO:0007669"/>
    <property type="project" value="InterPro"/>
</dbReference>
<dbReference type="InterPro" id="IPR007259">
    <property type="entry name" value="GCP"/>
</dbReference>
<feature type="region of interest" description="Disordered" evidence="6">
    <location>
        <begin position="1"/>
        <end position="20"/>
    </location>
</feature>
<protein>
    <recommendedName>
        <fullName evidence="5">Spindle pole body component</fullName>
    </recommendedName>
</protein>
<dbReference type="InterPro" id="IPR040457">
    <property type="entry name" value="GCP_C"/>
</dbReference>
<dbReference type="Gene3D" id="1.20.120.1900">
    <property type="entry name" value="Gamma-tubulin complex, C-terminal domain"/>
    <property type="match status" value="1"/>
</dbReference>
<evidence type="ECO:0000256" key="1">
    <source>
        <dbReference type="ARBA" id="ARBA00010337"/>
    </source>
</evidence>
<dbReference type="STRING" id="670483.S7RS21"/>
<dbReference type="AlphaFoldDB" id="S7RS21"/>
<keyword evidence="9" id="KW-1185">Reference proteome</keyword>
<dbReference type="GO" id="GO:0005816">
    <property type="term" value="C:spindle pole body"/>
    <property type="evidence" value="ECO:0007669"/>
    <property type="project" value="UniProtKB-ARBA"/>
</dbReference>
<dbReference type="GO" id="GO:0000278">
    <property type="term" value="P:mitotic cell cycle"/>
    <property type="evidence" value="ECO:0007669"/>
    <property type="project" value="TreeGrafter"/>
</dbReference>
<gene>
    <name evidence="8" type="ORF">GLOTRDRAFT_38396</name>
</gene>
<dbReference type="KEGG" id="gtr:GLOTRDRAFT_38396"/>
<dbReference type="InterPro" id="IPR042241">
    <property type="entry name" value="GCP_C_sf"/>
</dbReference>
<evidence type="ECO:0000256" key="6">
    <source>
        <dbReference type="SAM" id="MobiDB-lite"/>
    </source>
</evidence>
<evidence type="ECO:0000256" key="4">
    <source>
        <dbReference type="ARBA" id="ARBA00023212"/>
    </source>
</evidence>
<reference evidence="8 9" key="1">
    <citation type="journal article" date="2012" name="Science">
        <title>The Paleozoic origin of enzymatic lignin decomposition reconstructed from 31 fungal genomes.</title>
        <authorList>
            <person name="Floudas D."/>
            <person name="Binder M."/>
            <person name="Riley R."/>
            <person name="Barry K."/>
            <person name="Blanchette R.A."/>
            <person name="Henrissat B."/>
            <person name="Martinez A.T."/>
            <person name="Otillar R."/>
            <person name="Spatafora J.W."/>
            <person name="Yadav J.S."/>
            <person name="Aerts A."/>
            <person name="Benoit I."/>
            <person name="Boyd A."/>
            <person name="Carlson A."/>
            <person name="Copeland A."/>
            <person name="Coutinho P.M."/>
            <person name="de Vries R.P."/>
            <person name="Ferreira P."/>
            <person name="Findley K."/>
            <person name="Foster B."/>
            <person name="Gaskell J."/>
            <person name="Glotzer D."/>
            <person name="Gorecki P."/>
            <person name="Heitman J."/>
            <person name="Hesse C."/>
            <person name="Hori C."/>
            <person name="Igarashi K."/>
            <person name="Jurgens J.A."/>
            <person name="Kallen N."/>
            <person name="Kersten P."/>
            <person name="Kohler A."/>
            <person name="Kuees U."/>
            <person name="Kumar T.K.A."/>
            <person name="Kuo A."/>
            <person name="LaButti K."/>
            <person name="Larrondo L.F."/>
            <person name="Lindquist E."/>
            <person name="Ling A."/>
            <person name="Lombard V."/>
            <person name="Lucas S."/>
            <person name="Lundell T."/>
            <person name="Martin R."/>
            <person name="McLaughlin D.J."/>
            <person name="Morgenstern I."/>
            <person name="Morin E."/>
            <person name="Murat C."/>
            <person name="Nagy L.G."/>
            <person name="Nolan M."/>
            <person name="Ohm R.A."/>
            <person name="Patyshakuliyeva A."/>
            <person name="Rokas A."/>
            <person name="Ruiz-Duenas F.J."/>
            <person name="Sabat G."/>
            <person name="Salamov A."/>
            <person name="Samejima M."/>
            <person name="Schmutz J."/>
            <person name="Slot J.C."/>
            <person name="St John F."/>
            <person name="Stenlid J."/>
            <person name="Sun H."/>
            <person name="Sun S."/>
            <person name="Syed K."/>
            <person name="Tsang A."/>
            <person name="Wiebenga A."/>
            <person name="Young D."/>
            <person name="Pisabarro A."/>
            <person name="Eastwood D.C."/>
            <person name="Martin F."/>
            <person name="Cullen D."/>
            <person name="Grigoriev I.V."/>
            <person name="Hibbett D.S."/>
        </authorList>
    </citation>
    <scope>NUCLEOTIDE SEQUENCE [LARGE SCALE GENOMIC DNA]</scope>
    <source>
        <strain evidence="8 9">ATCC 11539</strain>
    </source>
</reference>
<dbReference type="GO" id="GO:0051011">
    <property type="term" value="F:microtubule minus-end binding"/>
    <property type="evidence" value="ECO:0007669"/>
    <property type="project" value="TreeGrafter"/>
</dbReference>
<name>S7RS21_GLOTA</name>
<dbReference type="OMA" id="DYCFHVG"/>
<evidence type="ECO:0000256" key="3">
    <source>
        <dbReference type="ARBA" id="ARBA00022701"/>
    </source>
</evidence>
<dbReference type="GO" id="GO:0051321">
    <property type="term" value="P:meiotic cell cycle"/>
    <property type="evidence" value="ECO:0007669"/>
    <property type="project" value="TreeGrafter"/>
</dbReference>
<comment type="subcellular location">
    <subcellularLocation>
        <location evidence="5">Cytoplasm</location>
        <location evidence="5">Cytoskeleton</location>
        <location evidence="5">Microtubule organizing center</location>
    </subcellularLocation>
</comment>
<dbReference type="GO" id="GO:0031122">
    <property type="term" value="P:cytoplasmic microtubule organization"/>
    <property type="evidence" value="ECO:0007669"/>
    <property type="project" value="TreeGrafter"/>
</dbReference>
<accession>S7RS21</accession>
<dbReference type="Pfam" id="PF04130">
    <property type="entry name" value="GCP_C_terminal"/>
    <property type="match status" value="1"/>
</dbReference>